<proteinExistence type="predicted"/>
<dbReference type="Proteomes" id="UP000545286">
    <property type="component" value="Unassembled WGS sequence"/>
</dbReference>
<comment type="caution">
    <text evidence="1">The sequence shown here is derived from an EMBL/GenBank/DDBJ whole genome shotgun (WGS) entry which is preliminary data.</text>
</comment>
<gene>
    <name evidence="1" type="ORF">FHX72_003673</name>
</gene>
<keyword evidence="2" id="KW-1185">Reference proteome</keyword>
<evidence type="ECO:0000313" key="1">
    <source>
        <dbReference type="EMBL" id="MBB2959504.1"/>
    </source>
</evidence>
<sequence length="381" mass="42555">MELQTPGWRHYIADFLTGEQKLDVTRQVLAGNTWAVRMNSYGDANATLRLAGSGYTIAESQTTFGGALEPWSNRLISVWKDADGESVMHDGIILDEDSDPFTDDVSLDTSEARTLFARRFLFRIGAYMTFKSKFENITFRRAAYEAFRQVFLVDGVGRHSLPLVDGWMPAGIATETGTYTAEWFHYHLQTLNEILNDLTEADNGPDFDMRTERVGSSFRYRPRFGNPRLASVQRELDLTTKQHHGIRVRERTIGRDQLTGVAGSGEGSGEKLMVSQSALEGGESFSGPFLDTTSQFPDVHEKSLLDAKTRGLRIAHSAPSKVLELTVRAGGSLSFHDLEPGMQLKVILPANMRYPRREYVRTLTGYSGDSSHEIKTTLEAL</sequence>
<dbReference type="EMBL" id="JACHWJ010000011">
    <property type="protein sequence ID" value="MBB2959504.1"/>
    <property type="molecule type" value="Genomic_DNA"/>
</dbReference>
<evidence type="ECO:0000313" key="2">
    <source>
        <dbReference type="Proteomes" id="UP000545286"/>
    </source>
</evidence>
<dbReference type="RefSeq" id="WP_183626836.1">
    <property type="nucleotide sequence ID" value="NZ_JACHWJ010000011.1"/>
</dbReference>
<reference evidence="1 2" key="1">
    <citation type="submission" date="2020-08" db="EMBL/GenBank/DDBJ databases">
        <title>Sequencing the genomes of 1000 actinobacteria strains.</title>
        <authorList>
            <person name="Klenk H.-P."/>
        </authorList>
    </citation>
    <scope>NUCLEOTIDE SEQUENCE [LARGE SCALE GENOMIC DNA]</scope>
    <source>
        <strain evidence="1 2">DSM 20419</strain>
    </source>
</reference>
<dbReference type="AlphaFoldDB" id="A0A7W4USX0"/>
<organism evidence="1 2">
    <name type="scientific">Pseudoclavibacter helvolus</name>
    <dbReference type="NCBI Taxonomy" id="255205"/>
    <lineage>
        <taxon>Bacteria</taxon>
        <taxon>Bacillati</taxon>
        <taxon>Actinomycetota</taxon>
        <taxon>Actinomycetes</taxon>
        <taxon>Micrococcales</taxon>
        <taxon>Microbacteriaceae</taxon>
        <taxon>Pseudoclavibacter</taxon>
    </lineage>
</organism>
<name>A0A7W4USX0_9MICO</name>
<accession>A0A7W4USX0</accession>
<protein>
    <submittedName>
        <fullName evidence="1">Uncharacterized protein</fullName>
    </submittedName>
</protein>